<organism evidence="1 2">
    <name type="scientific">Pseudodesulfovibrio sediminis</name>
    <dbReference type="NCBI Taxonomy" id="2810563"/>
    <lineage>
        <taxon>Bacteria</taxon>
        <taxon>Pseudomonadati</taxon>
        <taxon>Thermodesulfobacteriota</taxon>
        <taxon>Desulfovibrionia</taxon>
        <taxon>Desulfovibrionales</taxon>
        <taxon>Desulfovibrionaceae</taxon>
    </lineage>
</organism>
<keyword evidence="2" id="KW-1185">Reference proteome</keyword>
<dbReference type="EMBL" id="AP024485">
    <property type="protein sequence ID" value="BCS87559.1"/>
    <property type="molecule type" value="Genomic_DNA"/>
</dbReference>
<evidence type="ECO:0000313" key="1">
    <source>
        <dbReference type="EMBL" id="BCS87559.1"/>
    </source>
</evidence>
<reference evidence="1" key="1">
    <citation type="journal article" date="2022" name="Arch. Microbiol.">
        <title>Pseudodesulfovibrio sediminis sp. nov., a mesophilic and neutrophilic sulfate-reducing bacterium isolated from sediment of a brackish lake.</title>
        <authorList>
            <person name="Takahashi A."/>
            <person name="Kojima H."/>
            <person name="Watanabe M."/>
            <person name="Fukui M."/>
        </authorList>
    </citation>
    <scope>NUCLEOTIDE SEQUENCE</scope>
    <source>
        <strain evidence="1">SF6</strain>
    </source>
</reference>
<gene>
    <name evidence="1" type="ORF">PSDVSF_08010</name>
</gene>
<dbReference type="SUPFAM" id="SSF53850">
    <property type="entry name" value="Periplasmic binding protein-like II"/>
    <property type="match status" value="1"/>
</dbReference>
<accession>A0ABN6EQN8</accession>
<dbReference type="PANTHER" id="PTHR35936">
    <property type="entry name" value="MEMBRANE-BOUND LYTIC MUREIN TRANSGLYCOSYLASE F"/>
    <property type="match status" value="1"/>
</dbReference>
<dbReference type="PANTHER" id="PTHR35936:SF6">
    <property type="entry name" value="AMINO ACID ABC TRANSPORTER SUBSTRATE-BINDING PAAT FAMILY PROTEIN"/>
    <property type="match status" value="1"/>
</dbReference>
<evidence type="ECO:0008006" key="3">
    <source>
        <dbReference type="Google" id="ProtNLM"/>
    </source>
</evidence>
<sequence length="209" mass="23613">MAAGGSQAGVAVDLLKAVVPPDVTVEVEPDPAPRELLRRTSERIYARLEASEWCGSLDKGLWSEPVMALNTRLYSSVNKPVEFETLDDLNGLTVGCIKNYSYPAIQPYFDAGKMTRYDTNSVSLLLKMLTAGRVDCAVIDEAEARWLIRTSPDWESSNFHEAQRPVSTVQLRFVFSNVPAWEKRMSEVNTRIKLLRENGWFDRILSHYL</sequence>
<evidence type="ECO:0000313" key="2">
    <source>
        <dbReference type="Proteomes" id="UP001053296"/>
    </source>
</evidence>
<protein>
    <recommendedName>
        <fullName evidence="3">Solute-binding protein family 3/N-terminal domain-containing protein</fullName>
    </recommendedName>
</protein>
<dbReference type="Gene3D" id="3.40.190.10">
    <property type="entry name" value="Periplasmic binding protein-like II"/>
    <property type="match status" value="2"/>
</dbReference>
<proteinExistence type="predicted"/>
<dbReference type="Proteomes" id="UP001053296">
    <property type="component" value="Chromosome"/>
</dbReference>
<name>A0ABN6EQN8_9BACT</name>